<evidence type="ECO:0000256" key="1">
    <source>
        <dbReference type="ARBA" id="ARBA00004370"/>
    </source>
</evidence>
<evidence type="ECO:0000313" key="6">
    <source>
        <dbReference type="EMBL" id="MCE2596898.1"/>
    </source>
</evidence>
<evidence type="ECO:0000259" key="5">
    <source>
        <dbReference type="PROSITE" id="PS50111"/>
    </source>
</evidence>
<name>A0ABS8WGQ5_9GAMM</name>
<dbReference type="PANTHER" id="PTHR32089">
    <property type="entry name" value="METHYL-ACCEPTING CHEMOTAXIS PROTEIN MCPB"/>
    <property type="match status" value="1"/>
</dbReference>
<evidence type="ECO:0000256" key="4">
    <source>
        <dbReference type="PROSITE-ProRule" id="PRU00284"/>
    </source>
</evidence>
<dbReference type="InterPro" id="IPR004090">
    <property type="entry name" value="Chemotax_Me-accpt_rcpt"/>
</dbReference>
<dbReference type="Gene3D" id="1.10.287.950">
    <property type="entry name" value="Methyl-accepting chemotaxis protein"/>
    <property type="match status" value="1"/>
</dbReference>
<comment type="subcellular location">
    <subcellularLocation>
        <location evidence="1">Membrane</location>
    </subcellularLocation>
</comment>
<sequence>MSISTMRLAFGAFIALLVSIALLNLLPAVWVVVVAVIISTASGVLALQASQAKTEENKQEYHHTEPQTLQLQQRLLQDIADTLAECKRGVDDVNSTQSDAVETLTTAFTQLKELAELQSERVVHLLASEVDESGDSWMAVFANETSTTLEQFVETTVNMSAASMDLVEKVDKINRLVPDVVKAMQDIDQIASQTNLLALNAAIEAARAGEAGRGFAVVADEVRSLSTRSAGFSHQIQQKLKNMADQIEALTHDIGEVASQDVTYVMEAKKNVHNAIELLMTNASRNKGHATALEEHNKLLQQSLYDAMRGLQFGDINSQHLSFTASQLSAINTQLHELMVSENLMDAGKLQRVIDGLVRFKAEKSNPVSASSMASGGVNFF</sequence>
<comment type="caution">
    <text evidence="6">The sequence shown here is derived from an EMBL/GenBank/DDBJ whole genome shotgun (WGS) entry which is preliminary data.</text>
</comment>
<dbReference type="PRINTS" id="PR00260">
    <property type="entry name" value="CHEMTRNSDUCR"/>
</dbReference>
<dbReference type="RefSeq" id="WP_233054656.1">
    <property type="nucleotide sequence ID" value="NZ_JAIMJA010000027.1"/>
</dbReference>
<dbReference type="PANTHER" id="PTHR32089:SF41">
    <property type="entry name" value="METHYL-ACCEPTING CHEMOTAXIS PROTEIN"/>
    <property type="match status" value="1"/>
</dbReference>
<dbReference type="Proteomes" id="UP001201273">
    <property type="component" value="Unassembled WGS sequence"/>
</dbReference>
<gene>
    <name evidence="6" type="ORF">K6Y31_19165</name>
</gene>
<feature type="domain" description="Methyl-accepting transducer" evidence="5">
    <location>
        <begin position="142"/>
        <end position="260"/>
    </location>
</feature>
<dbReference type="SMART" id="SM00283">
    <property type="entry name" value="MA"/>
    <property type="match status" value="1"/>
</dbReference>
<dbReference type="EMBL" id="JAIMJA010000027">
    <property type="protein sequence ID" value="MCE2596898.1"/>
    <property type="molecule type" value="Genomic_DNA"/>
</dbReference>
<dbReference type="Pfam" id="PF00015">
    <property type="entry name" value="MCPsignal"/>
    <property type="match status" value="1"/>
</dbReference>
<evidence type="ECO:0000256" key="3">
    <source>
        <dbReference type="ARBA" id="ARBA00029447"/>
    </source>
</evidence>
<reference evidence="6 7" key="1">
    <citation type="journal article" date="2022" name="Environ. Microbiol. Rep.">
        <title>Eco-phylogenetic analyses reveal divergent evolution of vitamin B12 metabolism in the marine bacterial family 'Psychromonadaceae'.</title>
        <authorList>
            <person name="Jin X."/>
            <person name="Yang Y."/>
            <person name="Cao H."/>
            <person name="Gao B."/>
            <person name="Zhao Z."/>
        </authorList>
    </citation>
    <scope>NUCLEOTIDE SEQUENCE [LARGE SCALE GENOMIC DNA]</scope>
    <source>
        <strain evidence="6 7">MKS20</strain>
    </source>
</reference>
<evidence type="ECO:0000256" key="2">
    <source>
        <dbReference type="ARBA" id="ARBA00023224"/>
    </source>
</evidence>
<dbReference type="InterPro" id="IPR004089">
    <property type="entry name" value="MCPsignal_dom"/>
</dbReference>
<protein>
    <submittedName>
        <fullName evidence="6">Chemotaxis protein</fullName>
    </submittedName>
</protein>
<keyword evidence="2 4" id="KW-0807">Transducer</keyword>
<proteinExistence type="inferred from homology"/>
<accession>A0ABS8WGQ5</accession>
<evidence type="ECO:0000313" key="7">
    <source>
        <dbReference type="Proteomes" id="UP001201273"/>
    </source>
</evidence>
<comment type="similarity">
    <text evidence="3">Belongs to the methyl-accepting chemotaxis (MCP) protein family.</text>
</comment>
<organism evidence="6 7">
    <name type="scientific">Motilimonas cestriensis</name>
    <dbReference type="NCBI Taxonomy" id="2742685"/>
    <lineage>
        <taxon>Bacteria</taxon>
        <taxon>Pseudomonadati</taxon>
        <taxon>Pseudomonadota</taxon>
        <taxon>Gammaproteobacteria</taxon>
        <taxon>Alteromonadales</taxon>
        <taxon>Alteromonadales genera incertae sedis</taxon>
        <taxon>Motilimonas</taxon>
    </lineage>
</organism>
<keyword evidence="7" id="KW-1185">Reference proteome</keyword>
<dbReference type="SUPFAM" id="SSF58104">
    <property type="entry name" value="Methyl-accepting chemotaxis protein (MCP) signaling domain"/>
    <property type="match status" value="1"/>
</dbReference>
<dbReference type="PROSITE" id="PS50111">
    <property type="entry name" value="CHEMOTAXIS_TRANSDUC_2"/>
    <property type="match status" value="1"/>
</dbReference>